<dbReference type="Proteomes" id="UP000077726">
    <property type="component" value="Unassembled WGS sequence"/>
</dbReference>
<proteinExistence type="predicted"/>
<reference evidence="3" key="1">
    <citation type="submission" date="2016-05" db="EMBL/GenBank/DDBJ databases">
        <title>Draft genome of Corynebacterium afermentans subsp. afermentans LCDC 88199T.</title>
        <authorList>
            <person name="Bernier A.-M."/>
            <person name="Bernard K."/>
        </authorList>
    </citation>
    <scope>NUCLEOTIDE SEQUENCE [LARGE SCALE GENOMIC DNA]</scope>
    <source>
        <strain evidence="3">NML130454</strain>
    </source>
</reference>
<keyword evidence="1" id="KW-0472">Membrane</keyword>
<dbReference type="STRING" id="1795832.A7Q00_00065"/>
<protein>
    <recommendedName>
        <fullName evidence="4">YcxB-like protein domain-containing protein</fullName>
    </recommendedName>
</protein>
<comment type="caution">
    <text evidence="2">The sequence shown here is derived from an EMBL/GenBank/DDBJ whole genome shotgun (WGS) entry which is preliminary data.</text>
</comment>
<feature type="transmembrane region" description="Helical" evidence="1">
    <location>
        <begin position="31"/>
        <end position="53"/>
    </location>
</feature>
<evidence type="ECO:0008006" key="4">
    <source>
        <dbReference type="Google" id="ProtNLM"/>
    </source>
</evidence>
<name>A0A1B6W2M6_9NEIS</name>
<evidence type="ECO:0000313" key="3">
    <source>
        <dbReference type="Proteomes" id="UP000077726"/>
    </source>
</evidence>
<sequence length="197" mass="22195">MQVNYLFNQHDPSYKAVCALITKEIVKTSKLPNLVGLGDLILLLPFFPVTAWFCYSLKQSLEAYGLADDPMFASLAAACLPMIAYAFLVSTYSLIVRPKCIDRIYSKLFEAMNVLIEGRNTITLQPDGLLHVSENGQTQTLIRYPAITRLSNLHRHLVIRIGPIHLYAVPHSAFANDEECRRFTELLQKHTGLSVEN</sequence>
<evidence type="ECO:0000313" key="2">
    <source>
        <dbReference type="EMBL" id="OAM45224.1"/>
    </source>
</evidence>
<organism evidence="2 3">
    <name type="scientific">Eikenella halliae</name>
    <dbReference type="NCBI Taxonomy" id="1795832"/>
    <lineage>
        <taxon>Bacteria</taxon>
        <taxon>Pseudomonadati</taxon>
        <taxon>Pseudomonadota</taxon>
        <taxon>Betaproteobacteria</taxon>
        <taxon>Neisseriales</taxon>
        <taxon>Neisseriaceae</taxon>
        <taxon>Eikenella</taxon>
    </lineage>
</organism>
<dbReference type="OrthoDB" id="9840182at2"/>
<evidence type="ECO:0000256" key="1">
    <source>
        <dbReference type="SAM" id="Phobius"/>
    </source>
</evidence>
<keyword evidence="3" id="KW-1185">Reference proteome</keyword>
<keyword evidence="1" id="KW-1133">Transmembrane helix</keyword>
<dbReference type="RefSeq" id="WP_064088629.1">
    <property type="nucleotide sequence ID" value="NZ_LXSQ01000001.1"/>
</dbReference>
<feature type="transmembrane region" description="Helical" evidence="1">
    <location>
        <begin position="73"/>
        <end position="95"/>
    </location>
</feature>
<dbReference type="AlphaFoldDB" id="A0A1B6W2M6"/>
<accession>A0A1B6W2M6</accession>
<keyword evidence="1" id="KW-0812">Transmembrane</keyword>
<dbReference type="EMBL" id="LXSQ01000001">
    <property type="protein sequence ID" value="OAM45224.1"/>
    <property type="molecule type" value="Genomic_DNA"/>
</dbReference>
<gene>
    <name evidence="2" type="ORF">A7Q00_00065</name>
</gene>